<dbReference type="Gene3D" id="3.90.550.10">
    <property type="entry name" value="Spore Coat Polysaccharide Biosynthesis Protein SpsA, Chain A"/>
    <property type="match status" value="1"/>
</dbReference>
<dbReference type="Gene3D" id="1.10.150.20">
    <property type="entry name" value="5' to 3' exonuclease, C-terminal subdomain"/>
    <property type="match status" value="1"/>
</dbReference>
<reference evidence="1" key="1">
    <citation type="journal article" date="2015" name="Nature">
        <title>Complex archaea that bridge the gap between prokaryotes and eukaryotes.</title>
        <authorList>
            <person name="Spang A."/>
            <person name="Saw J.H."/>
            <person name="Jorgensen S.L."/>
            <person name="Zaremba-Niedzwiedzka K."/>
            <person name="Martijn J."/>
            <person name="Lind A.E."/>
            <person name="van Eijk R."/>
            <person name="Schleper C."/>
            <person name="Guy L."/>
            <person name="Ettema T.J."/>
        </authorList>
    </citation>
    <scope>NUCLEOTIDE SEQUENCE</scope>
</reference>
<name>A0A0F8ZH65_9ZZZZ</name>
<gene>
    <name evidence="1" type="ORF">LCGC14_2696340</name>
</gene>
<dbReference type="SUPFAM" id="SSF47794">
    <property type="entry name" value="Rad51 N-terminal domain-like"/>
    <property type="match status" value="1"/>
</dbReference>
<accession>A0A0F8ZH65</accession>
<feature type="non-terminal residue" evidence="1">
    <location>
        <position position="1"/>
    </location>
</feature>
<dbReference type="InterPro" id="IPR010995">
    <property type="entry name" value="DNA_repair_Rad51/TF_NusA_a-hlx"/>
</dbReference>
<sequence length="247" mass="28173">HTDGKFFIWNLVSTLIPRQWHFDIGGFDEKMPTWEDWDYWLRMAKGGRCFTRIQKPFVIYNYISGNLREMGLQIANEVLQYLKEKHSKVKIMACGCGKRKRAGEIVATSEGYVEAWYLHRNVGNHDVTVGSHRYGRYPGGRRVHFPVLAEHVRDNPKLFEEYAQIVSDPEPQPEAMPEPVSIAPPPPPIDEALRPIDLSGLKPTIQKILREANLTTVDMIDMTGYDNLLLLDGIGPATAKKIMELAE</sequence>
<proteinExistence type="predicted"/>
<evidence type="ECO:0000313" key="1">
    <source>
        <dbReference type="EMBL" id="KKK93093.1"/>
    </source>
</evidence>
<protein>
    <submittedName>
        <fullName evidence="1">Uncharacterized protein</fullName>
    </submittedName>
</protein>
<comment type="caution">
    <text evidence="1">The sequence shown here is derived from an EMBL/GenBank/DDBJ whole genome shotgun (WGS) entry which is preliminary data.</text>
</comment>
<dbReference type="EMBL" id="LAZR01047921">
    <property type="protein sequence ID" value="KKK93093.1"/>
    <property type="molecule type" value="Genomic_DNA"/>
</dbReference>
<dbReference type="AlphaFoldDB" id="A0A0F8ZH65"/>
<dbReference type="InterPro" id="IPR029044">
    <property type="entry name" value="Nucleotide-diphossugar_trans"/>
</dbReference>
<organism evidence="1">
    <name type="scientific">marine sediment metagenome</name>
    <dbReference type="NCBI Taxonomy" id="412755"/>
    <lineage>
        <taxon>unclassified sequences</taxon>
        <taxon>metagenomes</taxon>
        <taxon>ecological metagenomes</taxon>
    </lineage>
</organism>
<dbReference type="GO" id="GO:0000166">
    <property type="term" value="F:nucleotide binding"/>
    <property type="evidence" value="ECO:0007669"/>
    <property type="project" value="InterPro"/>
</dbReference>
<dbReference type="SUPFAM" id="SSF53448">
    <property type="entry name" value="Nucleotide-diphospho-sugar transferases"/>
    <property type="match status" value="1"/>
</dbReference>